<comment type="caution">
    <text evidence="2">The sequence shown here is derived from an EMBL/GenBank/DDBJ whole genome shotgun (WGS) entry which is preliminary data.</text>
</comment>
<dbReference type="AlphaFoldDB" id="A0A9N8DYA8"/>
<feature type="region of interest" description="Disordered" evidence="1">
    <location>
        <begin position="1"/>
        <end position="25"/>
    </location>
</feature>
<reference evidence="2" key="1">
    <citation type="submission" date="2020-06" db="EMBL/GenBank/DDBJ databases">
        <authorList>
            <consortium name="Plant Systems Biology data submission"/>
        </authorList>
    </citation>
    <scope>NUCLEOTIDE SEQUENCE</scope>
    <source>
        <strain evidence="2">D6</strain>
    </source>
</reference>
<gene>
    <name evidence="2" type="ORF">SEMRO_471_G149660.1</name>
</gene>
<feature type="compositionally biased region" description="Pro residues" evidence="1">
    <location>
        <begin position="351"/>
        <end position="388"/>
    </location>
</feature>
<organism evidence="2 3">
    <name type="scientific">Seminavis robusta</name>
    <dbReference type="NCBI Taxonomy" id="568900"/>
    <lineage>
        <taxon>Eukaryota</taxon>
        <taxon>Sar</taxon>
        <taxon>Stramenopiles</taxon>
        <taxon>Ochrophyta</taxon>
        <taxon>Bacillariophyta</taxon>
        <taxon>Bacillariophyceae</taxon>
        <taxon>Bacillariophycidae</taxon>
        <taxon>Naviculales</taxon>
        <taxon>Naviculaceae</taxon>
        <taxon>Seminavis</taxon>
    </lineage>
</organism>
<sequence length="543" mass="60622">MSNKTPTKKLASKASVASFGSPAAKRNSRFGSLEEAKEFSDEVIMVDFDFPERNGGPMFWVQLIPDCETKDGAQMFDKIDLRLSTTIDLSDAHQIYGWNVLDGAAFLLRMPWVPNYFLLYHKKLLQKEKKKCNETKKKVAAACNAILKSEDEENDLTPRRWKHVLFVWPDNIVATTDMKSSDPPINDQKLRLNLRLRVIDEDGENDIDVKKKKKKGVSLKSLFKGMQLTAKGEPKYGDDTSDEEEVEEEEEDEESTSDDESTSSASSSDEEKKKKAKKKKAKKKKQADKKKKKKKKKKKDNASVSSVSLESEKGGELIASSEEEDVESNKSEVSKEDSVEADKPTNKELPKPLPPPPSLPLPPPPPPLPLPPAPLPPAPAPAPLPPPLPTEEIAIVLFQQDHPKKPLKRQKELTNIRSFDPTEWKTERENSRRKLGKIKKESVLRTKRMMDVFLNQAKQGKKQATGQVAAIDRSKPTAGQVAAIDTNFEVTNATIKRVDSQGAESTRNATGDGGDVDDFIGKLKNGLEKTWEDAQKELKELSG</sequence>
<proteinExistence type="predicted"/>
<accession>A0A9N8DYA8</accession>
<feature type="compositionally biased region" description="Basic residues" evidence="1">
    <location>
        <begin position="1"/>
        <end position="11"/>
    </location>
</feature>
<dbReference type="PANTHER" id="PTHR45733">
    <property type="entry name" value="FORMIN-J"/>
    <property type="match status" value="1"/>
</dbReference>
<evidence type="ECO:0000313" key="3">
    <source>
        <dbReference type="Proteomes" id="UP001153069"/>
    </source>
</evidence>
<keyword evidence="3" id="KW-1185">Reference proteome</keyword>
<feature type="region of interest" description="Disordered" evidence="1">
    <location>
        <begin position="230"/>
        <end position="388"/>
    </location>
</feature>
<feature type="compositionally biased region" description="Basic residues" evidence="1">
    <location>
        <begin position="274"/>
        <end position="299"/>
    </location>
</feature>
<dbReference type="Proteomes" id="UP001153069">
    <property type="component" value="Unassembled WGS sequence"/>
</dbReference>
<feature type="compositionally biased region" description="Basic and acidic residues" evidence="1">
    <location>
        <begin position="327"/>
        <end position="350"/>
    </location>
</feature>
<evidence type="ECO:0000313" key="2">
    <source>
        <dbReference type="EMBL" id="CAB9511158.1"/>
    </source>
</evidence>
<dbReference type="InterPro" id="IPR051144">
    <property type="entry name" value="Formin_homology_domain"/>
</dbReference>
<feature type="compositionally biased region" description="Acidic residues" evidence="1">
    <location>
        <begin position="239"/>
        <end position="261"/>
    </location>
</feature>
<name>A0A9N8DYA8_9STRA</name>
<evidence type="ECO:0000256" key="1">
    <source>
        <dbReference type="SAM" id="MobiDB-lite"/>
    </source>
</evidence>
<dbReference type="EMBL" id="CAICTM010000470">
    <property type="protein sequence ID" value="CAB9511158.1"/>
    <property type="molecule type" value="Genomic_DNA"/>
</dbReference>
<protein>
    <submittedName>
        <fullName evidence="2">Uncharacterized protein</fullName>
    </submittedName>
</protein>